<dbReference type="OrthoDB" id="9950536at2759"/>
<dbReference type="EMBL" id="DS113252">
    <property type="protein sequence ID" value="EAY15675.1"/>
    <property type="molecule type" value="Genomic_DNA"/>
</dbReference>
<dbReference type="SMR" id="A2DV79"/>
<reference evidence="3" key="1">
    <citation type="submission" date="2006-10" db="EMBL/GenBank/DDBJ databases">
        <authorList>
            <person name="Amadeo P."/>
            <person name="Zhao Q."/>
            <person name="Wortman J."/>
            <person name="Fraser-Liggett C."/>
            <person name="Carlton J."/>
        </authorList>
    </citation>
    <scope>NUCLEOTIDE SEQUENCE</scope>
    <source>
        <strain evidence="3">G3</strain>
    </source>
</reference>
<feature type="coiled-coil region" evidence="1">
    <location>
        <begin position="687"/>
        <end position="721"/>
    </location>
</feature>
<reference evidence="3" key="2">
    <citation type="journal article" date="2007" name="Science">
        <title>Draft genome sequence of the sexually transmitted pathogen Trichomonas vaginalis.</title>
        <authorList>
            <person name="Carlton J.M."/>
            <person name="Hirt R.P."/>
            <person name="Silva J.C."/>
            <person name="Delcher A.L."/>
            <person name="Schatz M."/>
            <person name="Zhao Q."/>
            <person name="Wortman J.R."/>
            <person name="Bidwell S.L."/>
            <person name="Alsmark U.C.M."/>
            <person name="Besteiro S."/>
            <person name="Sicheritz-Ponten T."/>
            <person name="Noel C.J."/>
            <person name="Dacks J.B."/>
            <person name="Foster P.G."/>
            <person name="Simillion C."/>
            <person name="Van de Peer Y."/>
            <person name="Miranda-Saavedra D."/>
            <person name="Barton G.J."/>
            <person name="Westrop G.D."/>
            <person name="Mueller S."/>
            <person name="Dessi D."/>
            <person name="Fiori P.L."/>
            <person name="Ren Q."/>
            <person name="Paulsen I."/>
            <person name="Zhang H."/>
            <person name="Bastida-Corcuera F.D."/>
            <person name="Simoes-Barbosa A."/>
            <person name="Brown M.T."/>
            <person name="Hayes R.D."/>
            <person name="Mukherjee M."/>
            <person name="Okumura C.Y."/>
            <person name="Schneider R."/>
            <person name="Smith A.J."/>
            <person name="Vanacova S."/>
            <person name="Villalvazo M."/>
            <person name="Haas B.J."/>
            <person name="Pertea M."/>
            <person name="Feldblyum T.V."/>
            <person name="Utterback T.R."/>
            <person name="Shu C.L."/>
            <person name="Osoegawa K."/>
            <person name="de Jong P.J."/>
            <person name="Hrdy I."/>
            <person name="Horvathova L."/>
            <person name="Zubacova Z."/>
            <person name="Dolezal P."/>
            <person name="Malik S.B."/>
            <person name="Logsdon J.M. Jr."/>
            <person name="Henze K."/>
            <person name="Gupta A."/>
            <person name="Wang C.C."/>
            <person name="Dunne R.L."/>
            <person name="Upcroft J.A."/>
            <person name="Upcroft P."/>
            <person name="White O."/>
            <person name="Salzberg S.L."/>
            <person name="Tang P."/>
            <person name="Chiu C.-H."/>
            <person name="Lee Y.-S."/>
            <person name="Embley T.M."/>
            <person name="Coombs G.H."/>
            <person name="Mottram J.C."/>
            <person name="Tachezy J."/>
            <person name="Fraser-Liggett C.M."/>
            <person name="Johnson P.J."/>
        </authorList>
    </citation>
    <scope>NUCLEOTIDE SEQUENCE [LARGE SCALE GENOMIC DNA]</scope>
    <source>
        <strain evidence="3">G3</strain>
    </source>
</reference>
<dbReference type="SUPFAM" id="SSF50978">
    <property type="entry name" value="WD40 repeat-like"/>
    <property type="match status" value="1"/>
</dbReference>
<keyword evidence="4" id="KW-1185">Reference proteome</keyword>
<feature type="region of interest" description="Disordered" evidence="2">
    <location>
        <begin position="888"/>
        <end position="942"/>
    </location>
</feature>
<name>A2DV79_TRIV3</name>
<evidence type="ECO:0000313" key="3">
    <source>
        <dbReference type="EMBL" id="EAY15675.1"/>
    </source>
</evidence>
<dbReference type="InParanoid" id="A2DV79"/>
<keyword evidence="1" id="KW-0175">Coiled coil</keyword>
<accession>A2DV79</accession>
<gene>
    <name evidence="3" type="ORF">TVAG_405890</name>
</gene>
<sequence>MQYEGQFSDLVVSYGVKTVSDITVPVCRPSSLQCCTENVFVYSSPKYIATISYGILDQYNYKLNAILFIDDLNIYAGITQGTPYLIFYDNVKGLPQISEEFRIDMTTCESLFYFQGKILVLGTNLNVYDISIHQSLEYKDHPIDITKLFTFNFPQVKLFQKVYYDEFYNRFVIPTLHGFSVITLDGQVVFEDYNLTLNFAKSSSCFICKPKNFVKSTVQREPFKKLAILNPDGSINIYNRILQIAKSISLPGVIFNYLEFISNQFILLLTDFEIYILDIKTLNFLKVYTLKEKYEAISYNKDLKHLVLMSNTKFYSFAINIPWILWKGFTSSINLIKLQISSQTSPKICFLHENLFLTFANPDTAKVTSSMGISGRDQIINIIYDRGVAYENDQFYSTGTSDILSFETMTEKLFIFRDNYTIEQYQSIDEAEFIHLSNLPVPTKAMCIGIYKDIPCIYCVSKKGDLLSYKYENLEQMSRSKLKYTDVISIHYHYSTNRLWLAFQNCLTVFDPTLMSVIRDIPEKDIYLAEFEGSYLFLANNEKVQIFNLQTDFDLCLEFPISDKIKGVSLLKESFVCYTSENMVIFGKPSQLIGRLQSPFEINSIYLLNSKFDILISIGKYVMIFHALEFYPNLYLQLTNSVSRREQRILNKISRKQSRKTQRSEKVKNYNETDRNQILNEITAIENKGFKEKLKEQTNNKDAIKKKLKVEEEEKRKQTEEKISMKFESRKQLKGILHHLLSSKDIPSEGKLDKVKGSRSQPINLVLSNQTNDSCLTEDDQKSNFFTTEVSSQKSDEKKVLFQTSSECHHVQTPSLSSNMQSPRTKRNKSFMQTICSDNGQHKFIQKFDEQLIEISDSQINNVNFENKYQIYEKNQQNKGKTNQFKELTNDQDKELTNDQDKELTNDQDKELTNDQDKELTNDQDKELTNDQDKELTNDQDKELTNDQLKDELIDQDKELTNDQDKELTNDQLKDELIDQDSEITLSYSKVNFHKTGETTLQNITQLSRNKNQNCDYNSQGEIQNNKEIIANETYKNIERNQSNEFNFNQRKVENTMQSFKKFKQNKLANQSTYNFQENSFEETQNNTEMLKTKAFDKNKYMSFSPQNEISECGINSNVTYEFEPKQVRKYPESSANKNLTNKFDHIPQIDKQTNKICQNYTSEWQEGKNAAEMNQSYEERTPIQLINRRITYDGFIPDNENTCQAVHIQNHNTLKRRYSVGQYQKGYSEILHEQEITETPNNENLETEDDIVTDAADLMSQIEMANRRIDTEFTKDLEYKKLPSLQTLEQPSHNKIYKFDLSPRSKFLTTPADDETPLYSVNSIPPHKRSEHPRKVSFDPNGIPPPDPHQSPLYRVISNYKAPSRRNQRRSRVSRQTLIQMMFPSRNKQRTPLSPIGGRGINNQIQKQNRIMDLNLMKNIVNQNRQRKLKKSDQNTGNHPLDKMFKIIQPKSENFSQKFFKRK</sequence>
<dbReference type="Proteomes" id="UP000001542">
    <property type="component" value="Unassembled WGS sequence"/>
</dbReference>
<dbReference type="InterPro" id="IPR029365">
    <property type="entry name" value="TMEM238"/>
</dbReference>
<organism evidence="3 4">
    <name type="scientific">Trichomonas vaginalis (strain ATCC PRA-98 / G3)</name>
    <dbReference type="NCBI Taxonomy" id="412133"/>
    <lineage>
        <taxon>Eukaryota</taxon>
        <taxon>Metamonada</taxon>
        <taxon>Parabasalia</taxon>
        <taxon>Trichomonadida</taxon>
        <taxon>Trichomonadidae</taxon>
        <taxon>Trichomonas</taxon>
    </lineage>
</organism>
<feature type="region of interest" description="Disordered" evidence="2">
    <location>
        <begin position="1309"/>
        <end position="1354"/>
    </location>
</feature>
<dbReference type="InterPro" id="IPR036322">
    <property type="entry name" value="WD40_repeat_dom_sf"/>
</dbReference>
<feature type="region of interest" description="Disordered" evidence="2">
    <location>
        <begin position="1426"/>
        <end position="1445"/>
    </location>
</feature>
<dbReference type="PANTHER" id="PTHR28613">
    <property type="entry name" value="SI:CH211-232M10.4-RELATED"/>
    <property type="match status" value="1"/>
</dbReference>
<evidence type="ECO:0000256" key="2">
    <source>
        <dbReference type="SAM" id="MobiDB-lite"/>
    </source>
</evidence>
<dbReference type="VEuPathDB" id="TrichDB:TVAG_405890"/>
<proteinExistence type="predicted"/>
<protein>
    <submittedName>
        <fullName evidence="3">Uncharacterized protein</fullName>
    </submittedName>
</protein>
<evidence type="ECO:0000256" key="1">
    <source>
        <dbReference type="SAM" id="Coils"/>
    </source>
</evidence>
<dbReference type="PANTHER" id="PTHR28613:SF8">
    <property type="entry name" value="LCCL DOMAIN-CONTAINING PROTEIN"/>
    <property type="match status" value="1"/>
</dbReference>
<dbReference type="RefSeq" id="XP_001327898.1">
    <property type="nucleotide sequence ID" value="XM_001327863.1"/>
</dbReference>
<evidence type="ECO:0000313" key="4">
    <source>
        <dbReference type="Proteomes" id="UP000001542"/>
    </source>
</evidence>
<dbReference type="VEuPathDB" id="TrichDB:TVAGG3_0631100"/>
<dbReference type="KEGG" id="tva:4773662"/>